<keyword evidence="2" id="KW-1185">Reference proteome</keyword>
<dbReference type="Proteomes" id="UP000644756">
    <property type="component" value="Unassembled WGS sequence"/>
</dbReference>
<accession>A0A917FK62</accession>
<evidence type="ECO:0000313" key="1">
    <source>
        <dbReference type="EMBL" id="GGF88683.1"/>
    </source>
</evidence>
<protein>
    <submittedName>
        <fullName evidence="1">Uncharacterized protein</fullName>
    </submittedName>
</protein>
<proteinExistence type="predicted"/>
<dbReference type="AlphaFoldDB" id="A0A917FK62"/>
<name>A0A917FK62_9BACL</name>
<reference evidence="1" key="1">
    <citation type="journal article" date="2014" name="Int. J. Syst. Evol. Microbiol.">
        <title>Complete genome sequence of Corynebacterium casei LMG S-19264T (=DSM 44701T), isolated from a smear-ripened cheese.</title>
        <authorList>
            <consortium name="US DOE Joint Genome Institute (JGI-PGF)"/>
            <person name="Walter F."/>
            <person name="Albersmeier A."/>
            <person name="Kalinowski J."/>
            <person name="Ruckert C."/>
        </authorList>
    </citation>
    <scope>NUCLEOTIDE SEQUENCE</scope>
    <source>
        <strain evidence="1">CGMCC 1.12987</strain>
    </source>
</reference>
<comment type="caution">
    <text evidence="1">The sequence shown here is derived from an EMBL/GenBank/DDBJ whole genome shotgun (WGS) entry which is preliminary data.</text>
</comment>
<sequence>MKISFNPPLRPADAEELITILCPRCDSTEVYANTYVTGTAYVNVNTCELSEPPEDADCSIVDVRSERNRMCMGCGYEWGCNSWQ</sequence>
<dbReference type="EMBL" id="BMGR01000001">
    <property type="protein sequence ID" value="GGF88683.1"/>
    <property type="molecule type" value="Genomic_DNA"/>
</dbReference>
<gene>
    <name evidence="1" type="ORF">GCM10010916_02480</name>
</gene>
<evidence type="ECO:0000313" key="2">
    <source>
        <dbReference type="Proteomes" id="UP000644756"/>
    </source>
</evidence>
<organism evidence="1 2">
    <name type="scientific">Paenibacillus abyssi</name>
    <dbReference type="NCBI Taxonomy" id="1340531"/>
    <lineage>
        <taxon>Bacteria</taxon>
        <taxon>Bacillati</taxon>
        <taxon>Bacillota</taxon>
        <taxon>Bacilli</taxon>
        <taxon>Bacillales</taxon>
        <taxon>Paenibacillaceae</taxon>
        <taxon>Paenibacillus</taxon>
    </lineage>
</organism>
<reference evidence="1" key="2">
    <citation type="submission" date="2020-09" db="EMBL/GenBank/DDBJ databases">
        <authorList>
            <person name="Sun Q."/>
            <person name="Zhou Y."/>
        </authorList>
    </citation>
    <scope>NUCLEOTIDE SEQUENCE</scope>
    <source>
        <strain evidence="1">CGMCC 1.12987</strain>
    </source>
</reference>